<dbReference type="Pfam" id="PF00892">
    <property type="entry name" value="EamA"/>
    <property type="match status" value="1"/>
</dbReference>
<dbReference type="SUPFAM" id="SSF103481">
    <property type="entry name" value="Multidrug resistance efflux transporter EmrE"/>
    <property type="match status" value="1"/>
</dbReference>
<feature type="transmembrane region" description="Helical" evidence="5">
    <location>
        <begin position="87"/>
        <end position="106"/>
    </location>
</feature>
<keyword evidence="4 5" id="KW-0472">Membrane</keyword>
<sequence>AGGLCWALGTVLAKRLFERRSVALLNLSAWQMLHGTVLLVLLAVLVPQPIVRWTPPFIAAVAYNVLLASGLGWALWLLLVQRMPAQVASLTSLAIPVAGVLLAWLILHERPGAWELGGIGLIALALLSV</sequence>
<accession>T1BCT6</accession>
<evidence type="ECO:0000256" key="4">
    <source>
        <dbReference type="ARBA" id="ARBA00023136"/>
    </source>
</evidence>
<comment type="caution">
    <text evidence="7">The sequence shown here is derived from an EMBL/GenBank/DDBJ whole genome shotgun (WGS) entry which is preliminary data.</text>
</comment>
<proteinExistence type="predicted"/>
<feature type="transmembrane region" description="Helical" evidence="5">
    <location>
        <begin position="112"/>
        <end position="128"/>
    </location>
</feature>
<dbReference type="InterPro" id="IPR037185">
    <property type="entry name" value="EmrE-like"/>
</dbReference>
<evidence type="ECO:0000256" key="2">
    <source>
        <dbReference type="ARBA" id="ARBA00022692"/>
    </source>
</evidence>
<evidence type="ECO:0000313" key="7">
    <source>
        <dbReference type="EMBL" id="EQD52035.1"/>
    </source>
</evidence>
<feature type="non-terminal residue" evidence="7">
    <location>
        <position position="129"/>
    </location>
</feature>
<feature type="transmembrane region" description="Helical" evidence="5">
    <location>
        <begin position="22"/>
        <end position="45"/>
    </location>
</feature>
<evidence type="ECO:0000256" key="3">
    <source>
        <dbReference type="ARBA" id="ARBA00022989"/>
    </source>
</evidence>
<dbReference type="GO" id="GO:0016020">
    <property type="term" value="C:membrane"/>
    <property type="evidence" value="ECO:0007669"/>
    <property type="project" value="UniProtKB-SubCell"/>
</dbReference>
<gene>
    <name evidence="7" type="ORF">B1A_12875</name>
</gene>
<feature type="non-terminal residue" evidence="7">
    <location>
        <position position="1"/>
    </location>
</feature>
<keyword evidence="2 5" id="KW-0812">Transmembrane</keyword>
<evidence type="ECO:0000256" key="5">
    <source>
        <dbReference type="SAM" id="Phobius"/>
    </source>
</evidence>
<evidence type="ECO:0000256" key="1">
    <source>
        <dbReference type="ARBA" id="ARBA00004141"/>
    </source>
</evidence>
<protein>
    <submittedName>
        <fullName evidence="7">Membrane protein containing DUF6, transmembrane</fullName>
    </submittedName>
</protein>
<keyword evidence="3 5" id="KW-1133">Transmembrane helix</keyword>
<dbReference type="EMBL" id="AUZX01009391">
    <property type="protein sequence ID" value="EQD52035.1"/>
    <property type="molecule type" value="Genomic_DNA"/>
</dbReference>
<evidence type="ECO:0000259" key="6">
    <source>
        <dbReference type="Pfam" id="PF00892"/>
    </source>
</evidence>
<dbReference type="InterPro" id="IPR000620">
    <property type="entry name" value="EamA_dom"/>
</dbReference>
<reference evidence="7" key="2">
    <citation type="journal article" date="2014" name="ISME J.">
        <title>Microbial stratification in low pH oxic and suboxic macroscopic growths along an acid mine drainage.</title>
        <authorList>
            <person name="Mendez-Garcia C."/>
            <person name="Mesa V."/>
            <person name="Sprenger R.R."/>
            <person name="Richter M."/>
            <person name="Diez M.S."/>
            <person name="Solano J."/>
            <person name="Bargiela R."/>
            <person name="Golyshina O.V."/>
            <person name="Manteca A."/>
            <person name="Ramos J.L."/>
            <person name="Gallego J.R."/>
            <person name="Llorente I."/>
            <person name="Martins Dos Santos V.A."/>
            <person name="Jensen O.N."/>
            <person name="Pelaez A.I."/>
            <person name="Sanchez J."/>
            <person name="Ferrer M."/>
        </authorList>
    </citation>
    <scope>NUCLEOTIDE SEQUENCE</scope>
</reference>
<dbReference type="InterPro" id="IPR050638">
    <property type="entry name" value="AA-Vitamin_Transporters"/>
</dbReference>
<feature type="domain" description="EamA" evidence="6">
    <location>
        <begin position="2"/>
        <end position="127"/>
    </location>
</feature>
<dbReference type="PANTHER" id="PTHR32322">
    <property type="entry name" value="INNER MEMBRANE TRANSPORTER"/>
    <property type="match status" value="1"/>
</dbReference>
<dbReference type="PANTHER" id="PTHR32322:SF2">
    <property type="entry name" value="EAMA DOMAIN-CONTAINING PROTEIN"/>
    <property type="match status" value="1"/>
</dbReference>
<organism evidence="7">
    <name type="scientific">mine drainage metagenome</name>
    <dbReference type="NCBI Taxonomy" id="410659"/>
    <lineage>
        <taxon>unclassified sequences</taxon>
        <taxon>metagenomes</taxon>
        <taxon>ecological metagenomes</taxon>
    </lineage>
</organism>
<reference evidence="7" key="1">
    <citation type="submission" date="2013-08" db="EMBL/GenBank/DDBJ databases">
        <authorList>
            <person name="Mendez C."/>
            <person name="Richter M."/>
            <person name="Ferrer M."/>
            <person name="Sanchez J."/>
        </authorList>
    </citation>
    <scope>NUCLEOTIDE SEQUENCE</scope>
</reference>
<name>T1BCT6_9ZZZZ</name>
<dbReference type="AlphaFoldDB" id="T1BCT6"/>
<feature type="transmembrane region" description="Helical" evidence="5">
    <location>
        <begin position="57"/>
        <end position="80"/>
    </location>
</feature>
<comment type="subcellular location">
    <subcellularLocation>
        <location evidence="1">Membrane</location>
        <topology evidence="1">Multi-pass membrane protein</topology>
    </subcellularLocation>
</comment>